<feature type="compositionally biased region" description="Basic residues" evidence="1">
    <location>
        <begin position="517"/>
        <end position="533"/>
    </location>
</feature>
<feature type="compositionally biased region" description="Basic residues" evidence="1">
    <location>
        <begin position="739"/>
        <end position="748"/>
    </location>
</feature>
<gene>
    <name evidence="3" type="ORF">PIIN_08759</name>
</gene>
<dbReference type="Pfam" id="PF03732">
    <property type="entry name" value="Retrotrans_gag"/>
    <property type="match status" value="1"/>
</dbReference>
<feature type="compositionally biased region" description="Basic and acidic residues" evidence="1">
    <location>
        <begin position="47"/>
        <end position="57"/>
    </location>
</feature>
<feature type="domain" description="Retrotransposon gag" evidence="2">
    <location>
        <begin position="590"/>
        <end position="680"/>
    </location>
</feature>
<proteinExistence type="predicted"/>
<dbReference type="AlphaFoldDB" id="G4TTZ7"/>
<name>G4TTZ7_SERID</name>
<sequence length="798" mass="89053">MATRSGSVYSNSSQTGAVMHQNGRNLSRRNEGNEHEDAQEIAMMIRSPREGSVDRPELGQTVSPVPSSAQENEPEHLGGARDDGFTTIRAQRRRHGAHRLAGDSYNVDSSGDEGRVAQRPTPAYYSGPKHFHAMFAEDAGRTVRPESPDRGEFPERELENVAVDVAMMPVILGPTVFNEAINDLPEEIRDAFLERYRAAMSRPHSQASSIVGGQPSHRDVASGMAKYREFAPISANSSMRALNYPKSADLARQSSSQVRFNRIGESDNDDSTPRTPIRLNVALRISSEYSESEAPRYSTAEKGKFPATRPPVASTSGGIVIRPDPDSREGAEAALIEYDRQTAMRLQEKEDLESARRIAAELNTAKDQPKLPKSKDRLVSTPMNPVPAPVNLAENQPQKTPQAEKSSRSTLVNVIRQSSEQPGTVPISHTPRSVPASLQIPSGTYLARQLKTPSKPVSKNHVPNVTKLLSTTPMPAAAGVSGVDPPSPSISSSDDESESPDPSDSSEESSSDSASTRSHKKKSSKKKRERRMKSRDAKANRAKIAAHMKLDAPKKWNGEPSIEKLEEWLYEINQWYDNYDVPAKMRVSSLSHFLEGNARRTFMSIVSSTIEKWTLDEVIRMFLDELFPSNIREILRERFDSSRQGSMSIRAWLHRIRNLSARIDDVSEKDKARQFWKGARPYIRIEWAGQGYSQEFSSLEDLLAAGELIERKEKQEKAEKAAVSNRSSNLRSSSISHSNSHHAHKKDRKRDSRDERRLNRDNKHQNSGGPHRSSGGHRQRTTNSSKSYHYKDLSKEEQ</sequence>
<feature type="compositionally biased region" description="Polar residues" evidence="1">
    <location>
        <begin position="393"/>
        <end position="422"/>
    </location>
</feature>
<keyword evidence="4" id="KW-1185">Reference proteome</keyword>
<evidence type="ECO:0000256" key="1">
    <source>
        <dbReference type="SAM" id="MobiDB-lite"/>
    </source>
</evidence>
<feature type="compositionally biased region" description="Acidic residues" evidence="1">
    <location>
        <begin position="493"/>
        <end position="510"/>
    </location>
</feature>
<comment type="caution">
    <text evidence="3">The sequence shown here is derived from an EMBL/GenBank/DDBJ whole genome shotgun (WGS) entry which is preliminary data.</text>
</comment>
<dbReference type="Proteomes" id="UP000007148">
    <property type="component" value="Unassembled WGS sequence"/>
</dbReference>
<protein>
    <recommendedName>
        <fullName evidence="2">Retrotransposon gag domain-containing protein</fullName>
    </recommendedName>
</protein>
<feature type="compositionally biased region" description="Polar residues" evidence="1">
    <location>
        <begin position="1"/>
        <end position="16"/>
    </location>
</feature>
<dbReference type="InParanoid" id="G4TTZ7"/>
<organism evidence="3 4">
    <name type="scientific">Serendipita indica (strain DSM 11827)</name>
    <name type="common">Root endophyte fungus</name>
    <name type="synonym">Piriformospora indica</name>
    <dbReference type="NCBI Taxonomy" id="1109443"/>
    <lineage>
        <taxon>Eukaryota</taxon>
        <taxon>Fungi</taxon>
        <taxon>Dikarya</taxon>
        <taxon>Basidiomycota</taxon>
        <taxon>Agaricomycotina</taxon>
        <taxon>Agaricomycetes</taxon>
        <taxon>Sebacinales</taxon>
        <taxon>Serendipitaceae</taxon>
        <taxon>Serendipita</taxon>
    </lineage>
</organism>
<accession>G4TTZ7</accession>
<evidence type="ECO:0000313" key="3">
    <source>
        <dbReference type="EMBL" id="CCA74790.1"/>
    </source>
</evidence>
<feature type="compositionally biased region" description="Basic and acidic residues" evidence="1">
    <location>
        <begin position="789"/>
        <end position="798"/>
    </location>
</feature>
<feature type="compositionally biased region" description="Basic and acidic residues" evidence="1">
    <location>
        <begin position="73"/>
        <end position="84"/>
    </location>
</feature>
<dbReference type="EMBL" id="CAFZ01000355">
    <property type="protein sequence ID" value="CCA74790.1"/>
    <property type="molecule type" value="Genomic_DNA"/>
</dbReference>
<dbReference type="OMA" id="APICEDS"/>
<evidence type="ECO:0000259" key="2">
    <source>
        <dbReference type="Pfam" id="PF03732"/>
    </source>
</evidence>
<dbReference type="HOGENOM" id="CLU_352366_0_0_1"/>
<feature type="region of interest" description="Disordered" evidence="1">
    <location>
        <begin position="290"/>
        <end position="326"/>
    </location>
</feature>
<feature type="compositionally biased region" description="Basic and acidic residues" evidence="1">
    <location>
        <begin position="367"/>
        <end position="378"/>
    </location>
</feature>
<dbReference type="STRING" id="1109443.G4TTZ7"/>
<reference evidence="3 4" key="1">
    <citation type="journal article" date="2011" name="PLoS Pathog.">
        <title>Endophytic Life Strategies Decoded by Genome and Transcriptome Analyses of the Mutualistic Root Symbiont Piriformospora indica.</title>
        <authorList>
            <person name="Zuccaro A."/>
            <person name="Lahrmann U."/>
            <person name="Guldener U."/>
            <person name="Langen G."/>
            <person name="Pfiffi S."/>
            <person name="Biedenkopf D."/>
            <person name="Wong P."/>
            <person name="Samans B."/>
            <person name="Grimm C."/>
            <person name="Basiewicz M."/>
            <person name="Murat C."/>
            <person name="Martin F."/>
            <person name="Kogel K.H."/>
        </authorList>
    </citation>
    <scope>NUCLEOTIDE SEQUENCE [LARGE SCALE GENOMIC DNA]</scope>
    <source>
        <strain evidence="3 4">DSM 11827</strain>
    </source>
</reference>
<feature type="compositionally biased region" description="Low complexity" evidence="1">
    <location>
        <begin position="721"/>
        <end position="738"/>
    </location>
</feature>
<feature type="compositionally biased region" description="Polar residues" evidence="1">
    <location>
        <begin position="60"/>
        <end position="71"/>
    </location>
</feature>
<feature type="region of interest" description="Disordered" evidence="1">
    <location>
        <begin position="1"/>
        <end position="116"/>
    </location>
</feature>
<feature type="compositionally biased region" description="Basic and acidic residues" evidence="1">
    <location>
        <begin position="749"/>
        <end position="764"/>
    </location>
</feature>
<feature type="compositionally biased region" description="Basic and acidic residues" evidence="1">
    <location>
        <begin position="28"/>
        <end position="38"/>
    </location>
</feature>
<dbReference type="InterPro" id="IPR005162">
    <property type="entry name" value="Retrotrans_gag_dom"/>
</dbReference>
<feature type="region of interest" description="Disordered" evidence="1">
    <location>
        <begin position="475"/>
        <end position="544"/>
    </location>
</feature>
<feature type="region of interest" description="Disordered" evidence="1">
    <location>
        <begin position="361"/>
        <end position="440"/>
    </location>
</feature>
<feature type="region of interest" description="Disordered" evidence="1">
    <location>
        <begin position="715"/>
        <end position="798"/>
    </location>
</feature>
<evidence type="ECO:0000313" key="4">
    <source>
        <dbReference type="Proteomes" id="UP000007148"/>
    </source>
</evidence>
<dbReference type="OrthoDB" id="3267748at2759"/>